<sequence length="239" mass="26805">MDHETIRFIVGIVGNIISLYLYLSPTPTFVKIVKQKSVKAFKPDPYLATLVNCVMWIFYGLPVVHPHSLLIVTVNSAGVIINITFCSIFFRYSPWPCRKKMIIIFMLEVLFVAGMVAVTLTLEHTHPARSMLVGILCVIMNIVMYAAPLTVVKTVIKTKSVKYMPIFLSIGNLLNGSIWLVYAALDFDPYIMIPNVLGTISGMIQVGLYVIYNKTTNWDEEEEEEPPNEVEMPPSAANA</sequence>
<evidence type="ECO:0000313" key="2">
    <source>
        <dbReference type="Proteomes" id="UP001055811"/>
    </source>
</evidence>
<protein>
    <submittedName>
        <fullName evidence="1">Uncharacterized protein</fullName>
    </submittedName>
</protein>
<dbReference type="Proteomes" id="UP001055811">
    <property type="component" value="Linkage Group LG09"/>
</dbReference>
<reference evidence="1 2" key="2">
    <citation type="journal article" date="2022" name="Mol. Ecol. Resour.">
        <title>The genomes of chicory, endive, great burdock and yacon provide insights into Asteraceae paleo-polyploidization history and plant inulin production.</title>
        <authorList>
            <person name="Fan W."/>
            <person name="Wang S."/>
            <person name="Wang H."/>
            <person name="Wang A."/>
            <person name="Jiang F."/>
            <person name="Liu H."/>
            <person name="Zhao H."/>
            <person name="Xu D."/>
            <person name="Zhang Y."/>
        </authorList>
    </citation>
    <scope>NUCLEOTIDE SEQUENCE [LARGE SCALE GENOMIC DNA]</scope>
    <source>
        <strain evidence="2">cv. Punajuju</strain>
        <tissue evidence="1">Leaves</tissue>
    </source>
</reference>
<evidence type="ECO:0000313" key="1">
    <source>
        <dbReference type="EMBL" id="KAI3688721.1"/>
    </source>
</evidence>
<comment type="caution">
    <text evidence="1">The sequence shown here is derived from an EMBL/GenBank/DDBJ whole genome shotgun (WGS) entry which is preliminary data.</text>
</comment>
<keyword evidence="2" id="KW-1185">Reference proteome</keyword>
<gene>
    <name evidence="1" type="ORF">L2E82_46508</name>
</gene>
<dbReference type="EMBL" id="CM042017">
    <property type="protein sequence ID" value="KAI3688721.1"/>
    <property type="molecule type" value="Genomic_DNA"/>
</dbReference>
<proteinExistence type="predicted"/>
<name>A0ACB8YUE8_CICIN</name>
<accession>A0ACB8YUE8</accession>
<organism evidence="1 2">
    <name type="scientific">Cichorium intybus</name>
    <name type="common">Chicory</name>
    <dbReference type="NCBI Taxonomy" id="13427"/>
    <lineage>
        <taxon>Eukaryota</taxon>
        <taxon>Viridiplantae</taxon>
        <taxon>Streptophyta</taxon>
        <taxon>Embryophyta</taxon>
        <taxon>Tracheophyta</taxon>
        <taxon>Spermatophyta</taxon>
        <taxon>Magnoliopsida</taxon>
        <taxon>eudicotyledons</taxon>
        <taxon>Gunneridae</taxon>
        <taxon>Pentapetalae</taxon>
        <taxon>asterids</taxon>
        <taxon>campanulids</taxon>
        <taxon>Asterales</taxon>
        <taxon>Asteraceae</taxon>
        <taxon>Cichorioideae</taxon>
        <taxon>Cichorieae</taxon>
        <taxon>Cichoriinae</taxon>
        <taxon>Cichorium</taxon>
    </lineage>
</organism>
<reference evidence="2" key="1">
    <citation type="journal article" date="2022" name="Mol. Ecol. Resour.">
        <title>The genomes of chicory, endive, great burdock and yacon provide insights into Asteraceae palaeo-polyploidization history and plant inulin production.</title>
        <authorList>
            <person name="Fan W."/>
            <person name="Wang S."/>
            <person name="Wang H."/>
            <person name="Wang A."/>
            <person name="Jiang F."/>
            <person name="Liu H."/>
            <person name="Zhao H."/>
            <person name="Xu D."/>
            <person name="Zhang Y."/>
        </authorList>
    </citation>
    <scope>NUCLEOTIDE SEQUENCE [LARGE SCALE GENOMIC DNA]</scope>
    <source>
        <strain evidence="2">cv. Punajuju</strain>
    </source>
</reference>